<feature type="transmembrane region" description="Helical" evidence="2">
    <location>
        <begin position="174"/>
        <end position="198"/>
    </location>
</feature>
<keyword evidence="2" id="KW-1133">Transmembrane helix</keyword>
<dbReference type="InterPro" id="IPR029365">
    <property type="entry name" value="TMEM238"/>
</dbReference>
<keyword evidence="4" id="KW-1185">Reference proteome</keyword>
<keyword evidence="2" id="KW-0472">Membrane</keyword>
<comment type="caution">
    <text evidence="3">The sequence shown here is derived from an EMBL/GenBank/DDBJ whole genome shotgun (WGS) entry which is preliminary data.</text>
</comment>
<evidence type="ECO:0000313" key="4">
    <source>
        <dbReference type="Proteomes" id="UP000830375"/>
    </source>
</evidence>
<keyword evidence="2 3" id="KW-0812">Transmembrane</keyword>
<feature type="transmembrane region" description="Helical" evidence="2">
    <location>
        <begin position="426"/>
        <end position="446"/>
    </location>
</feature>
<dbReference type="PANTHER" id="PTHR28613:SF7">
    <property type="entry name" value="TRANSMEMBRANE PROTEIN 238"/>
    <property type="match status" value="1"/>
</dbReference>
<feature type="transmembrane region" description="Helical" evidence="2">
    <location>
        <begin position="210"/>
        <end position="232"/>
    </location>
</feature>
<feature type="region of interest" description="Disordered" evidence="1">
    <location>
        <begin position="300"/>
        <end position="325"/>
    </location>
</feature>
<sequence length="459" mass="51143">MRGKEGNRLIRHHTALQQRLCEAQGCGTSEDMPSVPDHLPPRDSPRSISREQLTPRSENTVFSLSHNDTFWTLQPASGKCEYYWQAILLMTSGGSVLICGMVLSGLYFAGFSIMATNILGPALLSVGLMVLVGVPSLCARWVSPELGSSSTSNGSGSILIHLLKMMAQRCIGSCLPLFVMAIVFDIIGVILLFVGIFGNVQMHGVFYGDFLIHTGALILFASLALWLMWYVGNIRVKEEGEKTGSKASTIRNVTWGKSSYFPGSKDLESDMIKCDELSKGKSDDDQFMCYQNQAYKDDESFKPIQEETDDQTRSEDGSESDVSKCNEVSEEKMLGDDQFTCYQNEVYEKSESDMTKAEEKPWEEKPGPSACHTSVGSPYLSFSKMDCKERVGRCFLFLFLAILFDVAGLVLLLIGIFAPISFWDLFVLSGPIIIFLSLVFWIFWYLGNLTVPYRELLPK</sequence>
<feature type="transmembrane region" description="Helical" evidence="2">
    <location>
        <begin position="87"/>
        <end position="110"/>
    </location>
</feature>
<evidence type="ECO:0000313" key="3">
    <source>
        <dbReference type="EMBL" id="KAI2667025.1"/>
    </source>
</evidence>
<dbReference type="PANTHER" id="PTHR28613">
    <property type="entry name" value="SI:CH211-232M10.4-RELATED"/>
    <property type="match status" value="1"/>
</dbReference>
<evidence type="ECO:0000256" key="2">
    <source>
        <dbReference type="SAM" id="Phobius"/>
    </source>
</evidence>
<feature type="compositionally biased region" description="Basic and acidic residues" evidence="1">
    <location>
        <begin position="350"/>
        <end position="366"/>
    </location>
</feature>
<protein>
    <submittedName>
        <fullName evidence="3">Transmembrane protein 238</fullName>
    </submittedName>
</protein>
<dbReference type="Pfam" id="PF15125">
    <property type="entry name" value="TMEM238"/>
    <property type="match status" value="2"/>
</dbReference>
<organism evidence="3 4">
    <name type="scientific">Labeo rohita</name>
    <name type="common">Indian major carp</name>
    <name type="synonym">Cyprinus rohita</name>
    <dbReference type="NCBI Taxonomy" id="84645"/>
    <lineage>
        <taxon>Eukaryota</taxon>
        <taxon>Metazoa</taxon>
        <taxon>Chordata</taxon>
        <taxon>Craniata</taxon>
        <taxon>Vertebrata</taxon>
        <taxon>Euteleostomi</taxon>
        <taxon>Actinopterygii</taxon>
        <taxon>Neopterygii</taxon>
        <taxon>Teleostei</taxon>
        <taxon>Ostariophysi</taxon>
        <taxon>Cypriniformes</taxon>
        <taxon>Cyprinidae</taxon>
        <taxon>Labeoninae</taxon>
        <taxon>Labeonini</taxon>
        <taxon>Labeo</taxon>
    </lineage>
</organism>
<feature type="region of interest" description="Disordered" evidence="1">
    <location>
        <begin position="27"/>
        <end position="52"/>
    </location>
</feature>
<accession>A0ABQ8MVZ2</accession>
<proteinExistence type="predicted"/>
<feature type="compositionally biased region" description="Basic and acidic residues" evidence="1">
    <location>
        <begin position="39"/>
        <end position="49"/>
    </location>
</feature>
<name>A0ABQ8MVZ2_LABRO</name>
<feature type="transmembrane region" description="Helical" evidence="2">
    <location>
        <begin position="122"/>
        <end position="142"/>
    </location>
</feature>
<feature type="transmembrane region" description="Helical" evidence="2">
    <location>
        <begin position="394"/>
        <end position="420"/>
    </location>
</feature>
<gene>
    <name evidence="3" type="ORF">H4Q32_029366</name>
</gene>
<dbReference type="EMBL" id="JACTAM010000003">
    <property type="protein sequence ID" value="KAI2667025.1"/>
    <property type="molecule type" value="Genomic_DNA"/>
</dbReference>
<dbReference type="Proteomes" id="UP000830375">
    <property type="component" value="Unassembled WGS sequence"/>
</dbReference>
<feature type="region of interest" description="Disordered" evidence="1">
    <location>
        <begin position="350"/>
        <end position="369"/>
    </location>
</feature>
<evidence type="ECO:0000256" key="1">
    <source>
        <dbReference type="SAM" id="MobiDB-lite"/>
    </source>
</evidence>
<reference evidence="3 4" key="1">
    <citation type="submission" date="2022-01" db="EMBL/GenBank/DDBJ databases">
        <title>A high-quality chromosome-level genome assembly of rohu carp, Labeo rohita.</title>
        <authorList>
            <person name="Arick M.A. II"/>
            <person name="Hsu C.-Y."/>
            <person name="Magbanua Z."/>
            <person name="Pechanova O."/>
            <person name="Grover C."/>
            <person name="Miller E."/>
            <person name="Thrash A."/>
            <person name="Ezzel L."/>
            <person name="Alam S."/>
            <person name="Benzie J."/>
            <person name="Hamilton M."/>
            <person name="Karsi A."/>
            <person name="Lawrence M.L."/>
            <person name="Peterson D.G."/>
        </authorList>
    </citation>
    <scope>NUCLEOTIDE SEQUENCE [LARGE SCALE GENOMIC DNA]</scope>
    <source>
        <strain evidence="4">BAU-BD-2019</strain>
        <tissue evidence="3">Blood</tissue>
    </source>
</reference>